<keyword evidence="1" id="KW-0812">Transmembrane</keyword>
<protein>
    <submittedName>
        <fullName evidence="2">Uncharacterized protein</fullName>
    </submittedName>
</protein>
<sequence length="74" mass="7716">MKALADKTKSMIALFGISLIVVFTIAPHAFALTTADDPHGPLESIAWTAAMAVAGVMSGIGIVTTIKRGKPHQK</sequence>
<feature type="transmembrane region" description="Helical" evidence="1">
    <location>
        <begin position="12"/>
        <end position="33"/>
    </location>
</feature>
<accession>A0A128A1D3</accession>
<dbReference type="Proteomes" id="UP000196239">
    <property type="component" value="Chromosome 1"/>
</dbReference>
<gene>
    <name evidence="2" type="ORF">NDEV_0401</name>
</gene>
<evidence type="ECO:0000313" key="2">
    <source>
        <dbReference type="EMBL" id="CUR51166.1"/>
    </source>
</evidence>
<proteinExistence type="predicted"/>
<name>A0A128A1D3_9ARCH</name>
<organism evidence="2 3">
    <name type="scientific">Nitrosotalea devaniterrae</name>
    <dbReference type="NCBI Taxonomy" id="1078905"/>
    <lineage>
        <taxon>Archaea</taxon>
        <taxon>Nitrososphaerota</taxon>
        <taxon>Nitrososphaeria</taxon>
        <taxon>Nitrosotaleales</taxon>
        <taxon>Nitrosotaleaceae</taxon>
        <taxon>Nitrosotalea</taxon>
    </lineage>
</organism>
<evidence type="ECO:0000313" key="3">
    <source>
        <dbReference type="Proteomes" id="UP000196239"/>
    </source>
</evidence>
<keyword evidence="1" id="KW-0472">Membrane</keyword>
<dbReference type="KEGG" id="ndv:NDEV_0401"/>
<feature type="transmembrane region" description="Helical" evidence="1">
    <location>
        <begin position="45"/>
        <end position="66"/>
    </location>
</feature>
<dbReference type="EMBL" id="LN890280">
    <property type="protein sequence ID" value="CUR51166.1"/>
    <property type="molecule type" value="Genomic_DNA"/>
</dbReference>
<dbReference type="AlphaFoldDB" id="A0A128A1D3"/>
<evidence type="ECO:0000256" key="1">
    <source>
        <dbReference type="SAM" id="Phobius"/>
    </source>
</evidence>
<keyword evidence="1" id="KW-1133">Transmembrane helix</keyword>
<reference evidence="3" key="1">
    <citation type="submission" date="2015-10" db="EMBL/GenBank/DDBJ databases">
        <authorList>
            <person name="Lehtovirta-Morley L.E."/>
            <person name="Vieille C."/>
        </authorList>
    </citation>
    <scope>NUCLEOTIDE SEQUENCE [LARGE SCALE GENOMIC DNA]</scope>
</reference>
<keyword evidence="3" id="KW-1185">Reference proteome</keyword>